<evidence type="ECO:0000313" key="5">
    <source>
        <dbReference type="Proteomes" id="UP001178507"/>
    </source>
</evidence>
<keyword evidence="1" id="KW-0677">Repeat</keyword>
<gene>
    <name evidence="4" type="ORF">EVOR1521_LOCUS1549</name>
</gene>
<dbReference type="Pfam" id="PF00612">
    <property type="entry name" value="IQ"/>
    <property type="match status" value="3"/>
</dbReference>
<feature type="compositionally biased region" description="Basic and acidic residues" evidence="3">
    <location>
        <begin position="340"/>
        <end position="363"/>
    </location>
</feature>
<feature type="compositionally biased region" description="Basic and acidic residues" evidence="3">
    <location>
        <begin position="252"/>
        <end position="271"/>
    </location>
</feature>
<dbReference type="Gene3D" id="1.20.5.190">
    <property type="match status" value="2"/>
</dbReference>
<name>A0AA36MK44_9DINO</name>
<keyword evidence="5" id="KW-1185">Reference proteome</keyword>
<dbReference type="PANTHER" id="PTHR45641:SF19">
    <property type="entry name" value="NEPHROCYSTIN-3"/>
    <property type="match status" value="1"/>
</dbReference>
<protein>
    <submittedName>
        <fullName evidence="4">Uncharacterized protein</fullName>
    </submittedName>
</protein>
<dbReference type="Gene3D" id="1.25.40.10">
    <property type="entry name" value="Tetratricopeptide repeat domain"/>
    <property type="match status" value="2"/>
</dbReference>
<feature type="region of interest" description="Disordered" evidence="3">
    <location>
        <begin position="220"/>
        <end position="289"/>
    </location>
</feature>
<sequence>MTAVGSRDSLSVETSSVKDVPNPPYLDYEQLVLNSNKEGMDFLRKGQYKQAFEQLKYAEAVVVSKQGKDEPTNLMSVTCNNLGCYYKKVGKLHAALSYLRKALKIEVSLQTDDVTVAGTHLNVCAILSKLDKHDKALQHALCALELISSRVNAEGTTQDEYSVLAIAYHNVAVERDYLHQLQEAAAAYQQGHQVAKKCLGDQHPLTQTLAKNANAAVQKCQAKAEAERERERPRREEGRQKTVAQAPSLPEIRSKGPTEPSHQETAEEVSRDPSWNWSAAPKGSAPGFLPPLSHSTSLVSKPLQAVVPETASTPSFVETMGPEVRATPPSPPPLVMEQRPPPEERQEVHPEREPRRPRGDAPKRPNRTRPPAAPVERDDAGLVPAAQQSQLLRKSAAEKIQHYWREHHRHKAQNRDQAKLEHKAAIKLQAIWRAFAVRRRKNVKATVAIQRHLRGFLVRIALRRHKAAVIIQRHGMGFLTRKNLKQAVEAAVRIQRVARARMAKVTVEARRLLVQRGAQLVRAAIRTWMCRHQLSELKVVYDKEQARQGAATQIQSVWRGRGGRQLVASRRSERRKRIAIFKASAKMQA</sequence>
<dbReference type="PANTHER" id="PTHR45641">
    <property type="entry name" value="TETRATRICOPEPTIDE REPEAT PROTEIN (AFU_ORTHOLOGUE AFUA_6G03870)"/>
    <property type="match status" value="1"/>
</dbReference>
<dbReference type="InterPro" id="IPR011990">
    <property type="entry name" value="TPR-like_helical_dom_sf"/>
</dbReference>
<organism evidence="4 5">
    <name type="scientific">Effrenium voratum</name>
    <dbReference type="NCBI Taxonomy" id="2562239"/>
    <lineage>
        <taxon>Eukaryota</taxon>
        <taxon>Sar</taxon>
        <taxon>Alveolata</taxon>
        <taxon>Dinophyceae</taxon>
        <taxon>Suessiales</taxon>
        <taxon>Symbiodiniaceae</taxon>
        <taxon>Effrenium</taxon>
    </lineage>
</organism>
<dbReference type="SUPFAM" id="SSF48452">
    <property type="entry name" value="TPR-like"/>
    <property type="match status" value="1"/>
</dbReference>
<dbReference type="SMART" id="SM00028">
    <property type="entry name" value="TPR"/>
    <property type="match status" value="3"/>
</dbReference>
<evidence type="ECO:0000313" key="4">
    <source>
        <dbReference type="EMBL" id="CAJ1371175.1"/>
    </source>
</evidence>
<evidence type="ECO:0000256" key="2">
    <source>
        <dbReference type="ARBA" id="ARBA00022803"/>
    </source>
</evidence>
<dbReference type="Pfam" id="PF13374">
    <property type="entry name" value="TPR_10"/>
    <property type="match status" value="1"/>
</dbReference>
<evidence type="ECO:0000256" key="1">
    <source>
        <dbReference type="ARBA" id="ARBA00022737"/>
    </source>
</evidence>
<dbReference type="Proteomes" id="UP001178507">
    <property type="component" value="Unassembled WGS sequence"/>
</dbReference>
<reference evidence="4" key="1">
    <citation type="submission" date="2023-08" db="EMBL/GenBank/DDBJ databases">
        <authorList>
            <person name="Chen Y."/>
            <person name="Shah S."/>
            <person name="Dougan E. K."/>
            <person name="Thang M."/>
            <person name="Chan C."/>
        </authorList>
    </citation>
    <scope>NUCLEOTIDE SEQUENCE</scope>
</reference>
<feature type="compositionally biased region" description="Basic and acidic residues" evidence="3">
    <location>
        <begin position="222"/>
        <end position="240"/>
    </location>
</feature>
<evidence type="ECO:0000256" key="3">
    <source>
        <dbReference type="SAM" id="MobiDB-lite"/>
    </source>
</evidence>
<feature type="region of interest" description="Disordered" evidence="3">
    <location>
        <begin position="313"/>
        <end position="381"/>
    </location>
</feature>
<dbReference type="InterPro" id="IPR000048">
    <property type="entry name" value="IQ_motif_EF-hand-BS"/>
</dbReference>
<dbReference type="PROSITE" id="PS50096">
    <property type="entry name" value="IQ"/>
    <property type="match status" value="4"/>
</dbReference>
<dbReference type="InterPro" id="IPR019734">
    <property type="entry name" value="TPR_rpt"/>
</dbReference>
<dbReference type="SMART" id="SM00015">
    <property type="entry name" value="IQ"/>
    <property type="match status" value="4"/>
</dbReference>
<proteinExistence type="predicted"/>
<dbReference type="AlphaFoldDB" id="A0AA36MK44"/>
<keyword evidence="2" id="KW-0802">TPR repeat</keyword>
<accession>A0AA36MK44</accession>
<comment type="caution">
    <text evidence="4">The sequence shown here is derived from an EMBL/GenBank/DDBJ whole genome shotgun (WGS) entry which is preliminary data.</text>
</comment>
<dbReference type="EMBL" id="CAUJNA010000059">
    <property type="protein sequence ID" value="CAJ1371175.1"/>
    <property type="molecule type" value="Genomic_DNA"/>
</dbReference>
<feature type="non-terminal residue" evidence="4">
    <location>
        <position position="1"/>
    </location>
</feature>